<reference evidence="6 7" key="1">
    <citation type="submission" date="2018-05" db="EMBL/GenBank/DDBJ databases">
        <title>Marinilabilia rubrum sp. nov., isolated from saltern sediment.</title>
        <authorList>
            <person name="Zhang R."/>
        </authorList>
    </citation>
    <scope>NUCLEOTIDE SEQUENCE [LARGE SCALE GENOMIC DNA]</scope>
    <source>
        <strain evidence="6 7">WTE16</strain>
    </source>
</reference>
<name>A0A2U2B8E4_9BACT</name>
<dbReference type="InterPro" id="IPR007484">
    <property type="entry name" value="Peptidase_M28"/>
</dbReference>
<dbReference type="InterPro" id="IPR040234">
    <property type="entry name" value="QC/QCL"/>
</dbReference>
<evidence type="ECO:0000256" key="3">
    <source>
        <dbReference type="SAM" id="MobiDB-lite"/>
    </source>
</evidence>
<keyword evidence="2" id="KW-0012">Acyltransferase</keyword>
<dbReference type="PANTHER" id="PTHR12283:SF6">
    <property type="entry name" value="GLUTAMINYL-PEPTIDE CYCLOTRANSFERASE-RELATED"/>
    <property type="match status" value="1"/>
</dbReference>
<accession>A0A2U2B8E4</accession>
<evidence type="ECO:0000313" key="7">
    <source>
        <dbReference type="Proteomes" id="UP000244956"/>
    </source>
</evidence>
<dbReference type="RefSeq" id="WP_109264716.1">
    <property type="nucleotide sequence ID" value="NZ_QEWP01000008.1"/>
</dbReference>
<dbReference type="GO" id="GO:0016603">
    <property type="term" value="F:glutaminyl-peptide cyclotransferase activity"/>
    <property type="evidence" value="ECO:0007669"/>
    <property type="project" value="TreeGrafter"/>
</dbReference>
<dbReference type="PANTHER" id="PTHR12283">
    <property type="entry name" value="GLUTAMINYL-PEPTIDE CYCLOTRANSFERASE"/>
    <property type="match status" value="1"/>
</dbReference>
<evidence type="ECO:0000256" key="4">
    <source>
        <dbReference type="SAM" id="SignalP"/>
    </source>
</evidence>
<proteinExistence type="predicted"/>
<dbReference type="Proteomes" id="UP000244956">
    <property type="component" value="Unassembled WGS sequence"/>
</dbReference>
<dbReference type="GO" id="GO:0008270">
    <property type="term" value="F:zinc ion binding"/>
    <property type="evidence" value="ECO:0007669"/>
    <property type="project" value="TreeGrafter"/>
</dbReference>
<gene>
    <name evidence="6" type="ORF">DDZ16_11085</name>
</gene>
<dbReference type="OrthoDB" id="9773494at2"/>
<dbReference type="SUPFAM" id="SSF53187">
    <property type="entry name" value="Zn-dependent exopeptidases"/>
    <property type="match status" value="1"/>
</dbReference>
<evidence type="ECO:0000256" key="2">
    <source>
        <dbReference type="ARBA" id="ARBA00023315"/>
    </source>
</evidence>
<evidence type="ECO:0000256" key="1">
    <source>
        <dbReference type="ARBA" id="ARBA00022679"/>
    </source>
</evidence>
<dbReference type="PROSITE" id="PS51257">
    <property type="entry name" value="PROKAR_LIPOPROTEIN"/>
    <property type="match status" value="1"/>
</dbReference>
<dbReference type="AlphaFoldDB" id="A0A2U2B8E4"/>
<protein>
    <submittedName>
        <fullName evidence="6">Glutamine cyclotransferase</fullName>
    </submittedName>
</protein>
<evidence type="ECO:0000259" key="5">
    <source>
        <dbReference type="Pfam" id="PF04389"/>
    </source>
</evidence>
<dbReference type="EMBL" id="QEWP01000008">
    <property type="protein sequence ID" value="PWD99316.1"/>
    <property type="molecule type" value="Genomic_DNA"/>
</dbReference>
<sequence>MKKLIPQFIKAPLLFTLLALISMGAGCNSQRSKKSSQKKTESKPELQTPEFNSDSAYHYIAKQVEFGPRVPNTPAHEACAQWLATKMDSLGADVIVQEGKVTAFDNSTLRIKNIIAQYQPEKNNRILLFAHWDTRPFADYDPDPARRNKPIDGANDGGSGVGVLIEIARHLKDHPTYPGIDIIFFDAEDYGTPRHLDLPYKEDTWCLGSQYWGNNLHKKRYYAQYGILLDMVGAKGARFYQEQASLDMAPDLVDHIWNTAATIGYGSYFVFQKGGYITDDHIYVNKHTGIPAANIIQYDPSTRTSFGSYWHTHDDTMENIDRSTLKAVGQTVMEVIYKNRY</sequence>
<comment type="caution">
    <text evidence="6">The sequence shown here is derived from an EMBL/GenBank/DDBJ whole genome shotgun (WGS) entry which is preliminary data.</text>
</comment>
<feature type="signal peptide" evidence="4">
    <location>
        <begin position="1"/>
        <end position="24"/>
    </location>
</feature>
<dbReference type="Gene3D" id="3.40.630.10">
    <property type="entry name" value="Zn peptidases"/>
    <property type="match status" value="1"/>
</dbReference>
<feature type="chain" id="PRO_5015464942" evidence="4">
    <location>
        <begin position="25"/>
        <end position="341"/>
    </location>
</feature>
<keyword evidence="7" id="KW-1185">Reference proteome</keyword>
<keyword evidence="4" id="KW-0732">Signal</keyword>
<feature type="region of interest" description="Disordered" evidence="3">
    <location>
        <begin position="28"/>
        <end position="50"/>
    </location>
</feature>
<organism evidence="6 7">
    <name type="scientific">Marinilabilia rubra</name>
    <dbReference type="NCBI Taxonomy" id="2162893"/>
    <lineage>
        <taxon>Bacteria</taxon>
        <taxon>Pseudomonadati</taxon>
        <taxon>Bacteroidota</taxon>
        <taxon>Bacteroidia</taxon>
        <taxon>Marinilabiliales</taxon>
        <taxon>Marinilabiliaceae</taxon>
        <taxon>Marinilabilia</taxon>
    </lineage>
</organism>
<evidence type="ECO:0000313" key="6">
    <source>
        <dbReference type="EMBL" id="PWD99316.1"/>
    </source>
</evidence>
<keyword evidence="1 6" id="KW-0808">Transferase</keyword>
<dbReference type="Pfam" id="PF04389">
    <property type="entry name" value="Peptidase_M28"/>
    <property type="match status" value="1"/>
</dbReference>
<feature type="domain" description="Peptidase M28" evidence="5">
    <location>
        <begin position="113"/>
        <end position="335"/>
    </location>
</feature>